<feature type="compositionally biased region" description="Basic and acidic residues" evidence="1">
    <location>
        <begin position="33"/>
        <end position="47"/>
    </location>
</feature>
<protein>
    <submittedName>
        <fullName evidence="2">Uncharacterized protein</fullName>
    </submittedName>
</protein>
<comment type="caution">
    <text evidence="2">The sequence shown here is derived from an EMBL/GenBank/DDBJ whole genome shotgun (WGS) entry which is preliminary data.</text>
</comment>
<feature type="compositionally biased region" description="Low complexity" evidence="1">
    <location>
        <begin position="113"/>
        <end position="125"/>
    </location>
</feature>
<name>A0AAV9RM54_9TELE</name>
<evidence type="ECO:0000256" key="1">
    <source>
        <dbReference type="SAM" id="MobiDB-lite"/>
    </source>
</evidence>
<feature type="region of interest" description="Disordered" evidence="1">
    <location>
        <begin position="1"/>
        <end position="142"/>
    </location>
</feature>
<keyword evidence="3" id="KW-1185">Reference proteome</keyword>
<evidence type="ECO:0000313" key="2">
    <source>
        <dbReference type="EMBL" id="KAK5610077.1"/>
    </source>
</evidence>
<sequence length="205" mass="21985">AASSAAPRLTPVCTPVSQVPTREGGIGTSIGQKARERDQPLRTDRKPGPTPPAPHETIQTLKPRSTALTPSPPPEGATDPQQKAEKRADQPAQHNQNMPHKGGHMTNMPNHPQTTGQSQQSAQSTMPGTRPQPQPGEAGAPKRTSVITNTEVLSESQSVVPQTGRSSLGDTQWILGSQWKNVECLTMMSVETYNALAKSWNHQSL</sequence>
<accession>A0AAV9RM54</accession>
<organism evidence="2 3">
    <name type="scientific">Crenichthys baileyi</name>
    <name type="common">White River springfish</name>
    <dbReference type="NCBI Taxonomy" id="28760"/>
    <lineage>
        <taxon>Eukaryota</taxon>
        <taxon>Metazoa</taxon>
        <taxon>Chordata</taxon>
        <taxon>Craniata</taxon>
        <taxon>Vertebrata</taxon>
        <taxon>Euteleostomi</taxon>
        <taxon>Actinopterygii</taxon>
        <taxon>Neopterygii</taxon>
        <taxon>Teleostei</taxon>
        <taxon>Neoteleostei</taxon>
        <taxon>Acanthomorphata</taxon>
        <taxon>Ovalentaria</taxon>
        <taxon>Atherinomorphae</taxon>
        <taxon>Cyprinodontiformes</taxon>
        <taxon>Goodeidae</taxon>
        <taxon>Crenichthys</taxon>
    </lineage>
</organism>
<feature type="compositionally biased region" description="Polar residues" evidence="1">
    <location>
        <begin position="57"/>
        <end position="69"/>
    </location>
</feature>
<gene>
    <name evidence="2" type="ORF">CRENBAI_012530</name>
</gene>
<dbReference type="Proteomes" id="UP001311232">
    <property type="component" value="Unassembled WGS sequence"/>
</dbReference>
<dbReference type="EMBL" id="JAHHUM010001681">
    <property type="protein sequence ID" value="KAK5610077.1"/>
    <property type="molecule type" value="Genomic_DNA"/>
</dbReference>
<feature type="non-terminal residue" evidence="2">
    <location>
        <position position="1"/>
    </location>
</feature>
<proteinExistence type="predicted"/>
<evidence type="ECO:0000313" key="3">
    <source>
        <dbReference type="Proteomes" id="UP001311232"/>
    </source>
</evidence>
<reference evidence="2 3" key="1">
    <citation type="submission" date="2021-06" db="EMBL/GenBank/DDBJ databases">
        <authorList>
            <person name="Palmer J.M."/>
        </authorList>
    </citation>
    <scope>NUCLEOTIDE SEQUENCE [LARGE SCALE GENOMIC DNA]</scope>
    <source>
        <strain evidence="2 3">MEX-2019</strain>
        <tissue evidence="2">Muscle</tissue>
    </source>
</reference>
<dbReference type="AlphaFoldDB" id="A0AAV9RM54"/>